<evidence type="ECO:0000259" key="1">
    <source>
        <dbReference type="Pfam" id="PF13649"/>
    </source>
</evidence>
<feature type="domain" description="Methyltransferase" evidence="1">
    <location>
        <begin position="30"/>
        <end position="111"/>
    </location>
</feature>
<dbReference type="RefSeq" id="WP_105729505.1">
    <property type="nucleotide sequence ID" value="NZ_PVLR01000021.1"/>
</dbReference>
<keyword evidence="3" id="KW-0808">Transferase</keyword>
<protein>
    <submittedName>
        <fullName evidence="2 3">SAM-dependent methyltransferase</fullName>
    </submittedName>
</protein>
<reference evidence="2 5" key="2">
    <citation type="submission" date="2019-09" db="EMBL/GenBank/DDBJ databases">
        <title>Identification of Malikia spinosa a prominent benzene-, toluene-, and ethylbenzene-degrading bacterium: enrichment, isolation and whole genome sequencing.</title>
        <authorList>
            <person name="Tancsics A."/>
            <person name="Revesz F."/>
            <person name="Kriszt B."/>
        </authorList>
    </citation>
    <scope>NUCLEOTIDE SEQUENCE [LARGE SCALE GENOMIC DNA]</scope>
    <source>
        <strain evidence="2 5">AB6</strain>
    </source>
</reference>
<dbReference type="Gene3D" id="3.40.50.150">
    <property type="entry name" value="Vaccinia Virus protein VP39"/>
    <property type="match status" value="1"/>
</dbReference>
<dbReference type="GO" id="GO:0008168">
    <property type="term" value="F:methyltransferase activity"/>
    <property type="evidence" value="ECO:0007669"/>
    <property type="project" value="UniProtKB-KW"/>
</dbReference>
<evidence type="ECO:0000313" key="3">
    <source>
        <dbReference type="EMBL" id="PRD69004.1"/>
    </source>
</evidence>
<dbReference type="CDD" id="cd02440">
    <property type="entry name" value="AdoMet_MTases"/>
    <property type="match status" value="1"/>
</dbReference>
<dbReference type="Proteomes" id="UP000238326">
    <property type="component" value="Unassembled WGS sequence"/>
</dbReference>
<dbReference type="GO" id="GO:0032259">
    <property type="term" value="P:methylation"/>
    <property type="evidence" value="ECO:0007669"/>
    <property type="project" value="UniProtKB-KW"/>
</dbReference>
<dbReference type="EMBL" id="PVLR01000021">
    <property type="protein sequence ID" value="PRD69004.1"/>
    <property type="molecule type" value="Genomic_DNA"/>
</dbReference>
<dbReference type="OrthoDB" id="9804312at2"/>
<dbReference type="EMBL" id="VYSB01000001">
    <property type="protein sequence ID" value="MYZ50961.1"/>
    <property type="molecule type" value="Genomic_DNA"/>
</dbReference>
<dbReference type="SUPFAM" id="SSF53335">
    <property type="entry name" value="S-adenosyl-L-methionine-dependent methyltransferases"/>
    <property type="match status" value="1"/>
</dbReference>
<dbReference type="InterPro" id="IPR029063">
    <property type="entry name" value="SAM-dependent_MTases_sf"/>
</dbReference>
<dbReference type="Pfam" id="PF13649">
    <property type="entry name" value="Methyltransf_25"/>
    <property type="match status" value="1"/>
</dbReference>
<dbReference type="InterPro" id="IPR041698">
    <property type="entry name" value="Methyltransf_25"/>
</dbReference>
<proteinExistence type="predicted"/>
<gene>
    <name evidence="3" type="ORF">C6P61_08505</name>
    <name evidence="2" type="ORF">F5985_02130</name>
</gene>
<keyword evidence="3" id="KW-0489">Methyltransferase</keyword>
<reference evidence="3 4" key="1">
    <citation type="submission" date="2018-03" db="EMBL/GenBank/DDBJ databases">
        <title>Comparative genomics illustrates the genes involved in a hyperalkaliphilic mechanisms of Serpentinomonas isolated from highly-alkaline calcium-rich serpentinized springs.</title>
        <authorList>
            <person name="Suzuki S."/>
            <person name="Ishii S."/>
            <person name="Walworth N."/>
            <person name="Bird L."/>
            <person name="Kuenen J.G."/>
            <person name="Nealson K.H."/>
        </authorList>
    </citation>
    <scope>NUCLEOTIDE SEQUENCE [LARGE SCALE GENOMIC DNA]</scope>
    <source>
        <strain evidence="3 4">83</strain>
    </source>
</reference>
<organism evidence="3 4">
    <name type="scientific">Malikia spinosa</name>
    <dbReference type="NCBI Taxonomy" id="86180"/>
    <lineage>
        <taxon>Bacteria</taxon>
        <taxon>Pseudomonadati</taxon>
        <taxon>Pseudomonadota</taxon>
        <taxon>Betaproteobacteria</taxon>
        <taxon>Burkholderiales</taxon>
        <taxon>Comamonadaceae</taxon>
        <taxon>Malikia</taxon>
    </lineage>
</organism>
<evidence type="ECO:0000313" key="4">
    <source>
        <dbReference type="Proteomes" id="UP000238326"/>
    </source>
</evidence>
<name>A0A2S9KEY0_9BURK</name>
<dbReference type="Proteomes" id="UP000481947">
    <property type="component" value="Unassembled WGS sequence"/>
</dbReference>
<keyword evidence="4" id="KW-1185">Reference proteome</keyword>
<comment type="caution">
    <text evidence="3">The sequence shown here is derived from an EMBL/GenBank/DDBJ whole genome shotgun (WGS) entry which is preliminary data.</text>
</comment>
<evidence type="ECO:0000313" key="5">
    <source>
        <dbReference type="Proteomes" id="UP000481947"/>
    </source>
</evidence>
<dbReference type="AlphaFoldDB" id="A0A2S9KEY0"/>
<sequence>MTIEHHTQAPSDWVRRWGHLIPDRPGGARVLDLACGHGRHSRWLMRQGHQVTAVDRDAEALAGLADLAPWVRTLSADLENAPWPLAGREFEAVVVTNYLWRPLWPQILASLAPGGLLLYETFADGNASVGRPARPEFLLQPGELLRLCTGLRVVAYEDGFLNHPERYVQRIAAVNAALPVTPGDKANAPARYALHGAG</sequence>
<accession>A0A2S9KEY0</accession>
<evidence type="ECO:0000313" key="2">
    <source>
        <dbReference type="EMBL" id="MYZ50961.1"/>
    </source>
</evidence>